<protein>
    <submittedName>
        <fullName evidence="2">Uncharacterized protein</fullName>
    </submittedName>
</protein>
<dbReference type="Proteomes" id="UP000297245">
    <property type="component" value="Unassembled WGS sequence"/>
</dbReference>
<evidence type="ECO:0000313" key="2">
    <source>
        <dbReference type="EMBL" id="THU99230.1"/>
    </source>
</evidence>
<feature type="compositionally biased region" description="Polar residues" evidence="1">
    <location>
        <begin position="215"/>
        <end position="227"/>
    </location>
</feature>
<evidence type="ECO:0000313" key="3">
    <source>
        <dbReference type="Proteomes" id="UP000297245"/>
    </source>
</evidence>
<gene>
    <name evidence="2" type="ORF">K435DRAFT_855908</name>
</gene>
<keyword evidence="3" id="KW-1185">Reference proteome</keyword>
<organism evidence="2 3">
    <name type="scientific">Dendrothele bispora (strain CBS 962.96)</name>
    <dbReference type="NCBI Taxonomy" id="1314807"/>
    <lineage>
        <taxon>Eukaryota</taxon>
        <taxon>Fungi</taxon>
        <taxon>Dikarya</taxon>
        <taxon>Basidiomycota</taxon>
        <taxon>Agaricomycotina</taxon>
        <taxon>Agaricomycetes</taxon>
        <taxon>Agaricomycetidae</taxon>
        <taxon>Agaricales</taxon>
        <taxon>Agaricales incertae sedis</taxon>
        <taxon>Dendrothele</taxon>
    </lineage>
</organism>
<dbReference type="AlphaFoldDB" id="A0A4S8MAD9"/>
<name>A0A4S8MAD9_DENBC</name>
<accession>A0A4S8MAD9</accession>
<reference evidence="2 3" key="1">
    <citation type="journal article" date="2019" name="Nat. Ecol. Evol.">
        <title>Megaphylogeny resolves global patterns of mushroom evolution.</title>
        <authorList>
            <person name="Varga T."/>
            <person name="Krizsan K."/>
            <person name="Foldi C."/>
            <person name="Dima B."/>
            <person name="Sanchez-Garcia M."/>
            <person name="Sanchez-Ramirez S."/>
            <person name="Szollosi G.J."/>
            <person name="Szarkandi J.G."/>
            <person name="Papp V."/>
            <person name="Albert L."/>
            <person name="Andreopoulos W."/>
            <person name="Angelini C."/>
            <person name="Antonin V."/>
            <person name="Barry K.W."/>
            <person name="Bougher N.L."/>
            <person name="Buchanan P."/>
            <person name="Buyck B."/>
            <person name="Bense V."/>
            <person name="Catcheside P."/>
            <person name="Chovatia M."/>
            <person name="Cooper J."/>
            <person name="Damon W."/>
            <person name="Desjardin D."/>
            <person name="Finy P."/>
            <person name="Geml J."/>
            <person name="Haridas S."/>
            <person name="Hughes K."/>
            <person name="Justo A."/>
            <person name="Karasinski D."/>
            <person name="Kautmanova I."/>
            <person name="Kiss B."/>
            <person name="Kocsube S."/>
            <person name="Kotiranta H."/>
            <person name="LaButti K.M."/>
            <person name="Lechner B.E."/>
            <person name="Liimatainen K."/>
            <person name="Lipzen A."/>
            <person name="Lukacs Z."/>
            <person name="Mihaltcheva S."/>
            <person name="Morgado L.N."/>
            <person name="Niskanen T."/>
            <person name="Noordeloos M.E."/>
            <person name="Ohm R.A."/>
            <person name="Ortiz-Santana B."/>
            <person name="Ovrebo C."/>
            <person name="Racz N."/>
            <person name="Riley R."/>
            <person name="Savchenko A."/>
            <person name="Shiryaev A."/>
            <person name="Soop K."/>
            <person name="Spirin V."/>
            <person name="Szebenyi C."/>
            <person name="Tomsovsky M."/>
            <person name="Tulloss R.E."/>
            <person name="Uehling J."/>
            <person name="Grigoriev I.V."/>
            <person name="Vagvolgyi C."/>
            <person name="Papp T."/>
            <person name="Martin F.M."/>
            <person name="Miettinen O."/>
            <person name="Hibbett D.S."/>
            <person name="Nagy L.G."/>
        </authorList>
    </citation>
    <scope>NUCLEOTIDE SEQUENCE [LARGE SCALE GENOMIC DNA]</scope>
    <source>
        <strain evidence="2 3">CBS 962.96</strain>
    </source>
</reference>
<dbReference type="EMBL" id="ML179123">
    <property type="protein sequence ID" value="THU99230.1"/>
    <property type="molecule type" value="Genomic_DNA"/>
</dbReference>
<feature type="region of interest" description="Disordered" evidence="1">
    <location>
        <begin position="211"/>
        <end position="249"/>
    </location>
</feature>
<evidence type="ECO:0000256" key="1">
    <source>
        <dbReference type="SAM" id="MobiDB-lite"/>
    </source>
</evidence>
<proteinExistence type="predicted"/>
<sequence length="310" mass="33667">MSLAIPIEDLCHMQISTQISIEGIPSLDLSLIPSPPDGGSTSSLTCAKSGIMITFRRSFNSDGSGWTLVMSATFPDSRPYARNGDLASIGTNPSDYNISGHEFSYSDLSWAEQNKAQASSAQQSATALPLEFNLISNPATTPGSDEHLNNVDRDMLLQFMGYSCSQQAVVPNDMENIMDCHRGGTVFPTNCNGDLVQSTSFLNEDSLIEMHRSPVNRSRTSDGNRSAGTPGKNLTAAANPDPSLNQRNTRNQTEVVVSHVYSSVHWKYCQKLTAECLQSNPADQFQYPMSNIDGNAIYNLTNILTLGARN</sequence>